<dbReference type="PANTHER" id="PTHR19139">
    <property type="entry name" value="AQUAPORIN TRANSPORTER"/>
    <property type="match status" value="1"/>
</dbReference>
<dbReference type="InterPro" id="IPR023271">
    <property type="entry name" value="Aquaporin-like"/>
</dbReference>
<dbReference type="GO" id="GO:0005886">
    <property type="term" value="C:plasma membrane"/>
    <property type="evidence" value="ECO:0007669"/>
    <property type="project" value="TreeGrafter"/>
</dbReference>
<dbReference type="Pfam" id="PF00230">
    <property type="entry name" value="MIP"/>
    <property type="match status" value="1"/>
</dbReference>
<accession>A0A5N4AIV8</accession>
<evidence type="ECO:0000256" key="5">
    <source>
        <dbReference type="RuleBase" id="RU000477"/>
    </source>
</evidence>
<comment type="similarity">
    <text evidence="5">Belongs to the MIP/aquaporin (TC 1.A.8) family.</text>
</comment>
<dbReference type="Gene3D" id="1.20.1080.10">
    <property type="entry name" value="Glycerol uptake facilitator protein"/>
    <property type="match status" value="1"/>
</dbReference>
<dbReference type="EMBL" id="VVIM01000006">
    <property type="protein sequence ID" value="KAB0797148.1"/>
    <property type="molecule type" value="Genomic_DNA"/>
</dbReference>
<dbReference type="Proteomes" id="UP000327044">
    <property type="component" value="Unassembled WGS sequence"/>
</dbReference>
<organism evidence="7 8">
    <name type="scientific">Photinus pyralis</name>
    <name type="common">Common eastern firefly</name>
    <name type="synonym">Lampyris pyralis</name>
    <dbReference type="NCBI Taxonomy" id="7054"/>
    <lineage>
        <taxon>Eukaryota</taxon>
        <taxon>Metazoa</taxon>
        <taxon>Ecdysozoa</taxon>
        <taxon>Arthropoda</taxon>
        <taxon>Hexapoda</taxon>
        <taxon>Insecta</taxon>
        <taxon>Pterygota</taxon>
        <taxon>Neoptera</taxon>
        <taxon>Endopterygota</taxon>
        <taxon>Coleoptera</taxon>
        <taxon>Polyphaga</taxon>
        <taxon>Elateriformia</taxon>
        <taxon>Elateroidea</taxon>
        <taxon>Lampyridae</taxon>
        <taxon>Lampyrinae</taxon>
        <taxon>Photinus</taxon>
    </lineage>
</organism>
<dbReference type="SUPFAM" id="SSF81338">
    <property type="entry name" value="Aquaporin-like"/>
    <property type="match status" value="1"/>
</dbReference>
<evidence type="ECO:0000256" key="1">
    <source>
        <dbReference type="ARBA" id="ARBA00004141"/>
    </source>
</evidence>
<feature type="transmembrane region" description="Helical" evidence="6">
    <location>
        <begin position="217"/>
        <end position="237"/>
    </location>
</feature>
<sequence length="250" mass="26812">MSCEKRNNPCFGAAAVDKLVVVVSEFLGTAILVFVACMGCVPNTEYQVLPQQSAFTSGMAVMISIFTFGHISGAYVNPLTSICAVIVGQTPMQLLPFYLVSEFAGGISGYGLLLLVTPAQRMKFGDGSHGVCTAIPNADLTTAQALGAEIIFSVILSLANCASWDPRNFDQTDSLPLKFGLLVGTLIMTGGAYTGAIMNPVRSFAPAVWNNEWERHWIYWVGPIFSAVVVSLLYRVLVLRGKSSRNSSVL</sequence>
<protein>
    <recommendedName>
        <fullName evidence="9">Aquaporin</fullName>
    </recommendedName>
</protein>
<keyword evidence="5" id="KW-0813">Transport</keyword>
<keyword evidence="8" id="KW-1185">Reference proteome</keyword>
<dbReference type="AlphaFoldDB" id="A0A5N4AIV8"/>
<dbReference type="PANTHER" id="PTHR19139:SF270">
    <property type="entry name" value="ENTOMOGLYCEROPORIN 1-RELATED"/>
    <property type="match status" value="1"/>
</dbReference>
<evidence type="ECO:0000256" key="6">
    <source>
        <dbReference type="SAM" id="Phobius"/>
    </source>
</evidence>
<keyword evidence="3 6" id="KW-1133">Transmembrane helix</keyword>
<feature type="transmembrane region" description="Helical" evidence="6">
    <location>
        <begin position="20"/>
        <end position="41"/>
    </location>
</feature>
<dbReference type="InterPro" id="IPR000425">
    <property type="entry name" value="MIP"/>
</dbReference>
<feature type="transmembrane region" description="Helical" evidence="6">
    <location>
        <begin position="177"/>
        <end position="197"/>
    </location>
</feature>
<evidence type="ECO:0000256" key="4">
    <source>
        <dbReference type="ARBA" id="ARBA00023136"/>
    </source>
</evidence>
<gene>
    <name evidence="7" type="ORF">PPYR_08142</name>
</gene>
<feature type="transmembrane region" description="Helical" evidence="6">
    <location>
        <begin position="95"/>
        <end position="116"/>
    </location>
</feature>
<evidence type="ECO:0000256" key="3">
    <source>
        <dbReference type="ARBA" id="ARBA00022989"/>
    </source>
</evidence>
<keyword evidence="4 6" id="KW-0472">Membrane</keyword>
<keyword evidence="2 5" id="KW-0812">Transmembrane</keyword>
<dbReference type="PRINTS" id="PR00783">
    <property type="entry name" value="MINTRINSICP"/>
</dbReference>
<dbReference type="InParanoid" id="A0A5N4AIV8"/>
<comment type="caution">
    <text evidence="7">The sequence shown here is derived from an EMBL/GenBank/DDBJ whole genome shotgun (WGS) entry which is preliminary data.</text>
</comment>
<name>A0A5N4AIV8_PHOPY</name>
<dbReference type="OrthoDB" id="3222at2759"/>
<reference evidence="7 8" key="1">
    <citation type="journal article" date="2018" name="Elife">
        <title>Firefly genomes illuminate parallel origins of bioluminescence in beetles.</title>
        <authorList>
            <person name="Fallon T.R."/>
            <person name="Lower S.E."/>
            <person name="Chang C.H."/>
            <person name="Bessho-Uehara M."/>
            <person name="Martin G.J."/>
            <person name="Bewick A.J."/>
            <person name="Behringer M."/>
            <person name="Debat H.J."/>
            <person name="Wong I."/>
            <person name="Day J.C."/>
            <person name="Suvorov A."/>
            <person name="Silva C.J."/>
            <person name="Stanger-Hall K.F."/>
            <person name="Hall D.W."/>
            <person name="Schmitz R.J."/>
            <person name="Nelson D.R."/>
            <person name="Lewis S.M."/>
            <person name="Shigenobu S."/>
            <person name="Bybee S.M."/>
            <person name="Larracuente A.M."/>
            <person name="Oba Y."/>
            <person name="Weng J.K."/>
        </authorList>
    </citation>
    <scope>NUCLEOTIDE SEQUENCE [LARGE SCALE GENOMIC DNA]</scope>
    <source>
        <strain evidence="7">1611_PpyrPB1</strain>
        <tissue evidence="7">Whole body</tissue>
    </source>
</reference>
<dbReference type="InterPro" id="IPR034294">
    <property type="entry name" value="Aquaporin_transptr"/>
</dbReference>
<evidence type="ECO:0000256" key="2">
    <source>
        <dbReference type="ARBA" id="ARBA00022692"/>
    </source>
</evidence>
<evidence type="ECO:0000313" key="7">
    <source>
        <dbReference type="EMBL" id="KAB0797148.1"/>
    </source>
</evidence>
<dbReference type="GO" id="GO:0015267">
    <property type="term" value="F:channel activity"/>
    <property type="evidence" value="ECO:0007669"/>
    <property type="project" value="InterPro"/>
</dbReference>
<comment type="subcellular location">
    <subcellularLocation>
        <location evidence="1">Membrane</location>
        <topology evidence="1">Multi-pass membrane protein</topology>
    </subcellularLocation>
</comment>
<evidence type="ECO:0000313" key="8">
    <source>
        <dbReference type="Proteomes" id="UP000327044"/>
    </source>
</evidence>
<proteinExistence type="inferred from homology"/>
<evidence type="ECO:0008006" key="9">
    <source>
        <dbReference type="Google" id="ProtNLM"/>
    </source>
</evidence>